<dbReference type="AlphaFoldDB" id="A0A3A9AKE8"/>
<evidence type="ECO:0000313" key="2">
    <source>
        <dbReference type="Proteomes" id="UP000280696"/>
    </source>
</evidence>
<proteinExistence type="predicted"/>
<name>A0A3A9AKE8_9FIRM</name>
<keyword evidence="2" id="KW-1185">Reference proteome</keyword>
<organism evidence="1 2">
    <name type="scientific">Parablautia intestinalis</name>
    <dbReference type="NCBI Taxonomy" id="2320100"/>
    <lineage>
        <taxon>Bacteria</taxon>
        <taxon>Bacillati</taxon>
        <taxon>Bacillota</taxon>
        <taxon>Clostridia</taxon>
        <taxon>Lachnospirales</taxon>
        <taxon>Lachnospiraceae</taxon>
        <taxon>Parablautia</taxon>
    </lineage>
</organism>
<gene>
    <name evidence="1" type="ORF">D7V94_07550</name>
</gene>
<evidence type="ECO:0000313" key="1">
    <source>
        <dbReference type="EMBL" id="RKI91932.1"/>
    </source>
</evidence>
<sequence>MEKIKFTLDTGESVEFYILEQTKLGGKQYILVADTREGDGEALILKEIKERENGESIYEIVDDDTEMSVVAEVFESLLEDVDLM</sequence>
<comment type="caution">
    <text evidence="1">The sequence shown here is derived from an EMBL/GenBank/DDBJ whole genome shotgun (WGS) entry which is preliminary data.</text>
</comment>
<dbReference type="InterPro" id="IPR009711">
    <property type="entry name" value="UPF0473"/>
</dbReference>
<reference evidence="1 2" key="1">
    <citation type="submission" date="2018-09" db="EMBL/GenBank/DDBJ databases">
        <title>Murine metabolic-syndrome-specific gut microbial biobank.</title>
        <authorList>
            <person name="Liu C."/>
        </authorList>
    </citation>
    <scope>NUCLEOTIDE SEQUENCE [LARGE SCALE GENOMIC DNA]</scope>
    <source>
        <strain evidence="1 2">0.1xD8-82</strain>
    </source>
</reference>
<dbReference type="Pfam" id="PF06949">
    <property type="entry name" value="DUF1292"/>
    <property type="match status" value="1"/>
</dbReference>
<dbReference type="Proteomes" id="UP000280696">
    <property type="component" value="Unassembled WGS sequence"/>
</dbReference>
<dbReference type="RefSeq" id="WP_120468415.1">
    <property type="nucleotide sequence ID" value="NZ_CATAJS010000018.1"/>
</dbReference>
<dbReference type="OrthoDB" id="1934714at2"/>
<protein>
    <submittedName>
        <fullName evidence="1">DUF1292 domain-containing protein</fullName>
    </submittedName>
</protein>
<accession>A0A3A9AKE8</accession>
<dbReference type="EMBL" id="RAYQ01000006">
    <property type="protein sequence ID" value="RKI91932.1"/>
    <property type="molecule type" value="Genomic_DNA"/>
</dbReference>